<evidence type="ECO:0000259" key="7">
    <source>
        <dbReference type="Pfam" id="PF01435"/>
    </source>
</evidence>
<evidence type="ECO:0000313" key="8">
    <source>
        <dbReference type="EMBL" id="EAS51031.1"/>
    </source>
</evidence>
<dbReference type="CDD" id="cd07324">
    <property type="entry name" value="M48C_Oma1-like"/>
    <property type="match status" value="1"/>
</dbReference>
<organism evidence="8 9">
    <name type="scientific">Aurantimonas manganoxydans (strain ATCC BAA-1229 / DSM 21871 / SI85-9A1)</name>
    <dbReference type="NCBI Taxonomy" id="287752"/>
    <lineage>
        <taxon>Bacteria</taxon>
        <taxon>Pseudomonadati</taxon>
        <taxon>Pseudomonadota</taxon>
        <taxon>Alphaproteobacteria</taxon>
        <taxon>Hyphomicrobiales</taxon>
        <taxon>Aurantimonadaceae</taxon>
        <taxon>Aurantimonas</taxon>
    </lineage>
</organism>
<dbReference type="GO" id="GO:0051603">
    <property type="term" value="P:proteolysis involved in protein catabolic process"/>
    <property type="evidence" value="ECO:0007669"/>
    <property type="project" value="TreeGrafter"/>
</dbReference>
<reference evidence="8 9" key="1">
    <citation type="journal article" date="2008" name="Appl. Environ. Microbiol.">
        <title>Genomic insights into Mn(II) oxidation by the marine alphaproteobacterium Aurantimonas sp. strain SI85-9A1.</title>
        <authorList>
            <person name="Dick G.J."/>
            <person name="Podell S."/>
            <person name="Johnson H.A."/>
            <person name="Rivera-Espinoza Y."/>
            <person name="Bernier-Latmani R."/>
            <person name="McCarthy J.K."/>
            <person name="Torpey J.W."/>
            <person name="Clement B.G."/>
            <person name="Gaasterland T."/>
            <person name="Tebo B.M."/>
        </authorList>
    </citation>
    <scope>NUCLEOTIDE SEQUENCE [LARGE SCALE GENOMIC DNA]</scope>
    <source>
        <strain evidence="8 9">SI85-9A1</strain>
    </source>
</reference>
<dbReference type="Proteomes" id="UP000000321">
    <property type="component" value="Unassembled WGS sequence"/>
</dbReference>
<comment type="cofactor">
    <cofactor evidence="1">
        <name>Zn(2+)</name>
        <dbReference type="ChEBI" id="CHEBI:29105"/>
    </cofactor>
</comment>
<accession>Q1YNK0</accession>
<evidence type="ECO:0000256" key="1">
    <source>
        <dbReference type="ARBA" id="ARBA00001947"/>
    </source>
</evidence>
<dbReference type="PANTHER" id="PTHR22726">
    <property type="entry name" value="METALLOENDOPEPTIDASE OMA1"/>
    <property type="match status" value="1"/>
</dbReference>
<evidence type="ECO:0000256" key="3">
    <source>
        <dbReference type="ARBA" id="ARBA00022723"/>
    </source>
</evidence>
<dbReference type="EMBL" id="AAPJ01000001">
    <property type="protein sequence ID" value="EAS51031.1"/>
    <property type="molecule type" value="Genomic_DNA"/>
</dbReference>
<dbReference type="GO" id="GO:0046872">
    <property type="term" value="F:metal ion binding"/>
    <property type="evidence" value="ECO:0007669"/>
    <property type="project" value="UniProtKB-KW"/>
</dbReference>
<feature type="domain" description="Peptidase M48" evidence="7">
    <location>
        <begin position="63"/>
        <end position="261"/>
    </location>
</feature>
<evidence type="ECO:0000313" key="9">
    <source>
        <dbReference type="Proteomes" id="UP000000321"/>
    </source>
</evidence>
<dbReference type="Gene3D" id="1.25.40.10">
    <property type="entry name" value="Tetratricopeptide repeat domain"/>
    <property type="match status" value="1"/>
</dbReference>
<keyword evidence="6" id="KW-0482">Metalloprotease</keyword>
<dbReference type="InterPro" id="IPR001915">
    <property type="entry name" value="Peptidase_M48"/>
</dbReference>
<evidence type="ECO:0000256" key="5">
    <source>
        <dbReference type="ARBA" id="ARBA00022833"/>
    </source>
</evidence>
<sequence>MPDSAGISRSVTGAASEGTSMNMSLGAISARITSMILAASVALAPVGVQAAAKDKASLPIVRDAEIEALVADYARPLLKAAGLSRSGIEIVLVNSDAFNAFVSGRRIYINTGAITATQTPNQLIGILAHEIGHLAGGHQQRLREQLERSQTIAVVAGLLGAGIAAAGAAAGGGSAVGAGAGLMMGGGGIAQRNLLGYQRGEEATADRSALTYLEATGQSGRGLVETFEILDRGNLFARSSGGNYTSSHPMPRDRIAALQRLAQESRFYGRTDSPELAMRHDLARAKIVAYNDGAGAVRRMFARDPRSLAAYYGDAIGTYLAGSPASALAKVDALIKAQPSNAFFYELRGDILVEAGRSQEAAAAYTKAARLDKTGSGILKAEIGQALVTSGDPAKMEEAIRLIREGLSSDPDNSVAYRFLAMAYGRIGEVGRAELATAEGYWHGGAFRQAKIFAIRAQQKLQPGTPPWRAAQDIIQTEIR</sequence>
<dbReference type="PANTHER" id="PTHR22726:SF1">
    <property type="entry name" value="METALLOENDOPEPTIDASE OMA1, MITOCHONDRIAL"/>
    <property type="match status" value="1"/>
</dbReference>
<keyword evidence="5" id="KW-0862">Zinc</keyword>
<evidence type="ECO:0000256" key="2">
    <source>
        <dbReference type="ARBA" id="ARBA00022670"/>
    </source>
</evidence>
<dbReference type="HOGENOM" id="CLU_030556_2_0_5"/>
<dbReference type="SUPFAM" id="SSF48452">
    <property type="entry name" value="TPR-like"/>
    <property type="match status" value="1"/>
</dbReference>
<evidence type="ECO:0000256" key="4">
    <source>
        <dbReference type="ARBA" id="ARBA00022801"/>
    </source>
</evidence>
<keyword evidence="9" id="KW-1185">Reference proteome</keyword>
<evidence type="ECO:0000256" key="6">
    <source>
        <dbReference type="ARBA" id="ARBA00023049"/>
    </source>
</evidence>
<proteinExistence type="predicted"/>
<keyword evidence="4" id="KW-0378">Hydrolase</keyword>
<comment type="caution">
    <text evidence="8">The sequence shown here is derived from an EMBL/GenBank/DDBJ whole genome shotgun (WGS) entry which is preliminary data.</text>
</comment>
<dbReference type="Pfam" id="PF01435">
    <property type="entry name" value="Peptidase_M48"/>
    <property type="match status" value="1"/>
</dbReference>
<gene>
    <name evidence="8" type="ORF">SI859A1_01838</name>
</gene>
<dbReference type="InterPro" id="IPR011990">
    <property type="entry name" value="TPR-like_helical_dom_sf"/>
</dbReference>
<name>Q1YNK0_AURMS</name>
<dbReference type="Gene3D" id="3.30.2010.10">
    <property type="entry name" value="Metalloproteases ('zincins'), catalytic domain"/>
    <property type="match status" value="1"/>
</dbReference>
<keyword evidence="2" id="KW-0645">Protease</keyword>
<dbReference type="AlphaFoldDB" id="Q1YNK0"/>
<dbReference type="BioCyc" id="AURANTIMONAS:SI859A1_01838-MONOMER"/>
<dbReference type="GO" id="GO:0016020">
    <property type="term" value="C:membrane"/>
    <property type="evidence" value="ECO:0007669"/>
    <property type="project" value="TreeGrafter"/>
</dbReference>
<keyword evidence="3" id="KW-0479">Metal-binding</keyword>
<protein>
    <recommendedName>
        <fullName evidence="7">Peptidase M48 domain-containing protein</fullName>
    </recommendedName>
</protein>
<dbReference type="InterPro" id="IPR051156">
    <property type="entry name" value="Mito/Outer_Membr_Metalloprot"/>
</dbReference>
<dbReference type="GO" id="GO:0004222">
    <property type="term" value="F:metalloendopeptidase activity"/>
    <property type="evidence" value="ECO:0007669"/>
    <property type="project" value="InterPro"/>
</dbReference>